<dbReference type="InterPro" id="IPR006175">
    <property type="entry name" value="YjgF/YER057c/UK114"/>
</dbReference>
<dbReference type="PANTHER" id="PTHR43857:SF1">
    <property type="entry name" value="YJGH FAMILY PROTEIN"/>
    <property type="match status" value="1"/>
</dbReference>
<keyword evidence="2" id="KW-1185">Reference proteome</keyword>
<dbReference type="CDD" id="cd06152">
    <property type="entry name" value="YjgF_YER057c_UK114_like_4"/>
    <property type="match status" value="1"/>
</dbReference>
<dbReference type="Pfam" id="PF01042">
    <property type="entry name" value="Ribonuc_L-PSP"/>
    <property type="match status" value="1"/>
</dbReference>
<sequence>MSAASLKSFAYPGLGEWARDNLGYMQAIRVGDRIECSGQGGWDPDSQVPKFSENITEEIEQAFANVDRTIRHAGGRGWTQVYRVNSYHLELTPEVTAAMTAGFKKWMPDHKPIWTQVGVRQLGAPGMRVEIEVVALDSRGDERTCAV</sequence>
<organism evidence="1 2">
    <name type="scientific">Emericellopsis atlantica</name>
    <dbReference type="NCBI Taxonomy" id="2614577"/>
    <lineage>
        <taxon>Eukaryota</taxon>
        <taxon>Fungi</taxon>
        <taxon>Dikarya</taxon>
        <taxon>Ascomycota</taxon>
        <taxon>Pezizomycotina</taxon>
        <taxon>Sordariomycetes</taxon>
        <taxon>Hypocreomycetidae</taxon>
        <taxon>Hypocreales</taxon>
        <taxon>Bionectriaceae</taxon>
        <taxon>Emericellopsis</taxon>
    </lineage>
</organism>
<dbReference type="RefSeq" id="XP_046120792.1">
    <property type="nucleotide sequence ID" value="XM_046262053.1"/>
</dbReference>
<dbReference type="AlphaFoldDB" id="A0A9P7ZRA5"/>
<comment type="caution">
    <text evidence="1">The sequence shown here is derived from an EMBL/GenBank/DDBJ whole genome shotgun (WGS) entry which is preliminary data.</text>
</comment>
<reference evidence="1" key="1">
    <citation type="journal article" date="2021" name="IMA Fungus">
        <title>Genomic characterization of three marine fungi, including Emericellopsis atlantica sp. nov. with signatures of a generalist lifestyle and marine biomass degradation.</title>
        <authorList>
            <person name="Hagestad O.C."/>
            <person name="Hou L."/>
            <person name="Andersen J.H."/>
            <person name="Hansen E.H."/>
            <person name="Altermark B."/>
            <person name="Li C."/>
            <person name="Kuhnert E."/>
            <person name="Cox R.J."/>
            <person name="Crous P.W."/>
            <person name="Spatafora J.W."/>
            <person name="Lail K."/>
            <person name="Amirebrahimi M."/>
            <person name="Lipzen A."/>
            <person name="Pangilinan J."/>
            <person name="Andreopoulos W."/>
            <person name="Hayes R.D."/>
            <person name="Ng V."/>
            <person name="Grigoriev I.V."/>
            <person name="Jackson S.A."/>
            <person name="Sutton T.D.S."/>
            <person name="Dobson A.D.W."/>
            <person name="Rama T."/>
        </authorList>
    </citation>
    <scope>NUCLEOTIDE SEQUENCE</scope>
    <source>
        <strain evidence="1">TS7</strain>
    </source>
</reference>
<dbReference type="EMBL" id="MU251247">
    <property type="protein sequence ID" value="KAG9256868.1"/>
    <property type="molecule type" value="Genomic_DNA"/>
</dbReference>
<evidence type="ECO:0000313" key="1">
    <source>
        <dbReference type="EMBL" id="KAG9256868.1"/>
    </source>
</evidence>
<dbReference type="OrthoDB" id="309640at2759"/>
<evidence type="ECO:0000313" key="2">
    <source>
        <dbReference type="Proteomes" id="UP000887229"/>
    </source>
</evidence>
<dbReference type="PANTHER" id="PTHR43857">
    <property type="entry name" value="BLR7761 PROTEIN"/>
    <property type="match status" value="1"/>
</dbReference>
<proteinExistence type="predicted"/>
<accession>A0A9P7ZRA5</accession>
<dbReference type="InterPro" id="IPR035959">
    <property type="entry name" value="RutC-like_sf"/>
</dbReference>
<gene>
    <name evidence="1" type="ORF">F5Z01DRAFT_634432</name>
</gene>
<dbReference type="Gene3D" id="3.30.1330.40">
    <property type="entry name" value="RutC-like"/>
    <property type="match status" value="1"/>
</dbReference>
<name>A0A9P7ZRA5_9HYPO</name>
<dbReference type="SUPFAM" id="SSF55298">
    <property type="entry name" value="YjgF-like"/>
    <property type="match status" value="1"/>
</dbReference>
<dbReference type="Proteomes" id="UP000887229">
    <property type="component" value="Unassembled WGS sequence"/>
</dbReference>
<dbReference type="GeneID" id="70292956"/>
<protein>
    <submittedName>
        <fullName evidence="1">Endoribonuclease L-PSP/chorismate mutase-like protein</fullName>
    </submittedName>
</protein>